<dbReference type="Pfam" id="PF05136">
    <property type="entry name" value="Phage_portal_2"/>
    <property type="match status" value="1"/>
</dbReference>
<gene>
    <name evidence="1" type="ORF">LMG7974_01646</name>
</gene>
<dbReference type="InterPro" id="IPR006429">
    <property type="entry name" value="Phage_lambda_portal"/>
</dbReference>
<organism evidence="1 2">
    <name type="scientific">Campylobacter majalis</name>
    <dbReference type="NCBI Taxonomy" id="2790656"/>
    <lineage>
        <taxon>Bacteria</taxon>
        <taxon>Pseudomonadati</taxon>
        <taxon>Campylobacterota</taxon>
        <taxon>Epsilonproteobacteria</taxon>
        <taxon>Campylobacterales</taxon>
        <taxon>Campylobacteraceae</taxon>
        <taxon>Campylobacter</taxon>
    </lineage>
</organism>
<protein>
    <recommendedName>
        <fullName evidence="3">Phage portal protein</fullName>
    </recommendedName>
</protein>
<evidence type="ECO:0000313" key="1">
    <source>
        <dbReference type="EMBL" id="CAD7289569.1"/>
    </source>
</evidence>
<dbReference type="EMBL" id="CAJHOF010000018">
    <property type="protein sequence ID" value="CAD7289569.1"/>
    <property type="molecule type" value="Genomic_DNA"/>
</dbReference>
<keyword evidence="2" id="KW-1185">Reference proteome</keyword>
<dbReference type="NCBIfam" id="TIGR01539">
    <property type="entry name" value="portal_lambda"/>
    <property type="match status" value="1"/>
</dbReference>
<name>A0ABM8Q9A0_9BACT</name>
<accession>A0ABM8Q9A0</accession>
<dbReference type="RefSeq" id="WP_229933422.1">
    <property type="nucleotide sequence ID" value="NZ_CAJHOF010000018.1"/>
</dbReference>
<reference evidence="1 2" key="1">
    <citation type="submission" date="2020-11" db="EMBL/GenBank/DDBJ databases">
        <authorList>
            <person name="Peeters C."/>
        </authorList>
    </citation>
    <scope>NUCLEOTIDE SEQUENCE [LARGE SCALE GENOMIC DNA]</scope>
    <source>
        <strain evidence="1 2">LMG 7974</strain>
    </source>
</reference>
<evidence type="ECO:0000313" key="2">
    <source>
        <dbReference type="Proteomes" id="UP000789803"/>
    </source>
</evidence>
<sequence>MKKQQPKPTQLSHATAKALIKPIKTKLNFFKYPSLEPNRINSYEIHQLLKNSDLDKVSQRLRNQARSISTSVSLTSGFFEMLCSEIYGEQGFILDVTTHKKTLNQTIQKAFFKWEDECCKYGVYDFGDYEELILTALYRDGEAFIRLSKGEQLKIELIDADDITNDLMDEKRSIYYGIAYEKNQITPKTYHQQLKDKTYRLIPANEIIHIKKTALMKQKRGVSKLASAIFDAHSKDKLKKSELDRARLASEITGFLVHKDENSLMPNVEYSENGEIEQKEINIPNVLQTGTFELLEDGITPHFVNPHNPINMEFFLKSTDRDVARSLGVSYSTYTGDLSDVNYSSIRQGTIAERRNFKRIQNFIKRKFHNVIFKAWLECELLAGRIKPKDYILISENFNFKAQGWEYIDPVKEVNANKIAIQAGFKTISEVLREKGVEIDDFMDELDKEKELVKKLREIKILKGEINEH</sequence>
<comment type="caution">
    <text evidence="1">The sequence shown here is derived from an EMBL/GenBank/DDBJ whole genome shotgun (WGS) entry which is preliminary data.</text>
</comment>
<proteinExistence type="predicted"/>
<dbReference type="Proteomes" id="UP000789803">
    <property type="component" value="Unassembled WGS sequence"/>
</dbReference>
<evidence type="ECO:0008006" key="3">
    <source>
        <dbReference type="Google" id="ProtNLM"/>
    </source>
</evidence>